<evidence type="ECO:0000313" key="2">
    <source>
        <dbReference type="EMBL" id="GAG34693.1"/>
    </source>
</evidence>
<dbReference type="EMBL" id="BARS01048265">
    <property type="protein sequence ID" value="GAG34693.1"/>
    <property type="molecule type" value="Genomic_DNA"/>
</dbReference>
<dbReference type="InterPro" id="IPR029072">
    <property type="entry name" value="YebC-like"/>
</dbReference>
<dbReference type="AlphaFoldDB" id="X0XDF0"/>
<gene>
    <name evidence="2" type="ORF">S01H1_72380</name>
</gene>
<evidence type="ECO:0000259" key="1">
    <source>
        <dbReference type="Pfam" id="PF01709"/>
    </source>
</evidence>
<protein>
    <recommendedName>
        <fullName evidence="1">TACO1/YebC-like second and third domain-containing protein</fullName>
    </recommendedName>
</protein>
<dbReference type="InterPro" id="IPR048300">
    <property type="entry name" value="TACO1_YebC-like_2nd/3rd_dom"/>
</dbReference>
<organism evidence="2">
    <name type="scientific">marine sediment metagenome</name>
    <dbReference type="NCBI Taxonomy" id="412755"/>
    <lineage>
        <taxon>unclassified sequences</taxon>
        <taxon>metagenomes</taxon>
        <taxon>ecological metagenomes</taxon>
    </lineage>
</organism>
<sequence>VEDAELAMVPKTPMSLGEKETLQALNMIEALEELDDVQQVYSNLDISEEILATV</sequence>
<reference evidence="2" key="1">
    <citation type="journal article" date="2014" name="Front. Microbiol.">
        <title>High frequency of phylogenetically diverse reductive dehalogenase-homologous genes in deep subseafloor sedimentary metagenomes.</title>
        <authorList>
            <person name="Kawai M."/>
            <person name="Futagami T."/>
            <person name="Toyoda A."/>
            <person name="Takaki Y."/>
            <person name="Nishi S."/>
            <person name="Hori S."/>
            <person name="Arai W."/>
            <person name="Tsubouchi T."/>
            <person name="Morono Y."/>
            <person name="Uchiyama I."/>
            <person name="Ito T."/>
            <person name="Fujiyama A."/>
            <person name="Inagaki F."/>
            <person name="Takami H."/>
        </authorList>
    </citation>
    <scope>NUCLEOTIDE SEQUENCE</scope>
    <source>
        <strain evidence="2">Expedition CK06-06</strain>
    </source>
</reference>
<proteinExistence type="predicted"/>
<feature type="non-terminal residue" evidence="2">
    <location>
        <position position="1"/>
    </location>
</feature>
<dbReference type="Pfam" id="PF01709">
    <property type="entry name" value="Transcrip_reg"/>
    <property type="match status" value="1"/>
</dbReference>
<name>X0XDF0_9ZZZZ</name>
<feature type="domain" description="TACO1/YebC-like second and third" evidence="1">
    <location>
        <begin position="1"/>
        <end position="44"/>
    </location>
</feature>
<comment type="caution">
    <text evidence="2">The sequence shown here is derived from an EMBL/GenBank/DDBJ whole genome shotgun (WGS) entry which is preliminary data.</text>
</comment>
<dbReference type="Gene3D" id="3.30.70.980">
    <property type="match status" value="1"/>
</dbReference>
<dbReference type="SUPFAM" id="SSF75625">
    <property type="entry name" value="YebC-like"/>
    <property type="match status" value="1"/>
</dbReference>
<dbReference type="InterPro" id="IPR026564">
    <property type="entry name" value="Transcrip_reg_TACO1-like_dom3"/>
</dbReference>
<accession>X0XDF0</accession>